<keyword evidence="6" id="KW-0067">ATP-binding</keyword>
<feature type="domain" description="Disease resistance N-terminal" evidence="8">
    <location>
        <begin position="6"/>
        <end position="99"/>
    </location>
</feature>
<feature type="domain" description="Disease resistance R13L4/SHOC-2-like LRR" evidence="10">
    <location>
        <begin position="529"/>
        <end position="644"/>
    </location>
</feature>
<gene>
    <name evidence="12" type="ORF">DCAR_0208948</name>
</gene>
<evidence type="ECO:0000313" key="13">
    <source>
        <dbReference type="Proteomes" id="UP000077755"/>
    </source>
</evidence>
<dbReference type="InterPro" id="IPR055414">
    <property type="entry name" value="LRR_R13L4/SHOC2-like"/>
</dbReference>
<evidence type="ECO:0000313" key="12">
    <source>
        <dbReference type="EMBL" id="WOG89710.1"/>
    </source>
</evidence>
<keyword evidence="13" id="KW-1185">Reference proteome</keyword>
<accession>A0A166EWY5</accession>
<dbReference type="InterPro" id="IPR027417">
    <property type="entry name" value="P-loop_NTPase"/>
</dbReference>
<dbReference type="SMART" id="SM00369">
    <property type="entry name" value="LRR_TYP"/>
    <property type="match status" value="2"/>
</dbReference>
<evidence type="ECO:0000259" key="11">
    <source>
        <dbReference type="Pfam" id="PF25019"/>
    </source>
</evidence>
<dbReference type="GO" id="GO:0051607">
    <property type="term" value="P:defense response to virus"/>
    <property type="evidence" value="ECO:0007669"/>
    <property type="project" value="UniProtKB-ARBA"/>
</dbReference>
<dbReference type="InterPro" id="IPR042197">
    <property type="entry name" value="Apaf_helical"/>
</dbReference>
<comment type="similarity">
    <text evidence="1">Belongs to the disease resistance NB-LRR family.</text>
</comment>
<evidence type="ECO:0000256" key="1">
    <source>
        <dbReference type="ARBA" id="ARBA00008894"/>
    </source>
</evidence>
<keyword evidence="4" id="KW-0547">Nucleotide-binding</keyword>
<dbReference type="InterPro" id="IPR056789">
    <property type="entry name" value="LRR_R13L1-DRL21"/>
</dbReference>
<dbReference type="InterPro" id="IPR032675">
    <property type="entry name" value="LRR_dom_sf"/>
</dbReference>
<dbReference type="Pfam" id="PF23559">
    <property type="entry name" value="WHD_DRP"/>
    <property type="match status" value="1"/>
</dbReference>
<evidence type="ECO:0000259" key="7">
    <source>
        <dbReference type="Pfam" id="PF00931"/>
    </source>
</evidence>
<dbReference type="Pfam" id="PF18052">
    <property type="entry name" value="Rx_N"/>
    <property type="match status" value="1"/>
</dbReference>
<protein>
    <submittedName>
        <fullName evidence="12">Uncharacterized protein</fullName>
    </submittedName>
</protein>
<feature type="domain" description="NB-ARC" evidence="7">
    <location>
        <begin position="163"/>
        <end position="333"/>
    </location>
</feature>
<evidence type="ECO:0000256" key="4">
    <source>
        <dbReference type="ARBA" id="ARBA00022741"/>
    </source>
</evidence>
<dbReference type="FunFam" id="1.10.10.10:FF:000322">
    <property type="entry name" value="Probable disease resistance protein At1g63360"/>
    <property type="match status" value="1"/>
</dbReference>
<keyword evidence="3" id="KW-0677">Repeat</keyword>
<dbReference type="Gene3D" id="1.20.5.4130">
    <property type="match status" value="1"/>
</dbReference>
<dbReference type="PRINTS" id="PR00364">
    <property type="entry name" value="DISEASERSIST"/>
</dbReference>
<dbReference type="SUPFAM" id="SSF52058">
    <property type="entry name" value="L domain-like"/>
    <property type="match status" value="2"/>
</dbReference>
<dbReference type="Gene3D" id="1.10.10.10">
    <property type="entry name" value="Winged helix-like DNA-binding domain superfamily/Winged helix DNA-binding domain"/>
    <property type="match status" value="1"/>
</dbReference>
<organism evidence="12 13">
    <name type="scientific">Daucus carota subsp. sativus</name>
    <name type="common">Carrot</name>
    <dbReference type="NCBI Taxonomy" id="79200"/>
    <lineage>
        <taxon>Eukaryota</taxon>
        <taxon>Viridiplantae</taxon>
        <taxon>Streptophyta</taxon>
        <taxon>Embryophyta</taxon>
        <taxon>Tracheophyta</taxon>
        <taxon>Spermatophyta</taxon>
        <taxon>Magnoliopsida</taxon>
        <taxon>eudicotyledons</taxon>
        <taxon>Gunneridae</taxon>
        <taxon>Pentapetalae</taxon>
        <taxon>asterids</taxon>
        <taxon>campanulids</taxon>
        <taxon>Apiales</taxon>
        <taxon>Apiaceae</taxon>
        <taxon>Apioideae</taxon>
        <taxon>Scandiceae</taxon>
        <taxon>Daucinae</taxon>
        <taxon>Daucus</taxon>
        <taxon>Daucus sect. Daucus</taxon>
    </lineage>
</organism>
<evidence type="ECO:0000256" key="2">
    <source>
        <dbReference type="ARBA" id="ARBA00022614"/>
    </source>
</evidence>
<dbReference type="PANTHER" id="PTHR36766:SF51">
    <property type="entry name" value="DISEASE RESISTANCE RPP13-LIKE PROTEIN 1"/>
    <property type="match status" value="1"/>
</dbReference>
<reference evidence="12" key="1">
    <citation type="journal article" date="2016" name="Nat. Genet.">
        <title>A high-quality carrot genome assembly provides new insights into carotenoid accumulation and asterid genome evolution.</title>
        <authorList>
            <person name="Iorizzo M."/>
            <person name="Ellison S."/>
            <person name="Senalik D."/>
            <person name="Zeng P."/>
            <person name="Satapoomin P."/>
            <person name="Huang J."/>
            <person name="Bowman M."/>
            <person name="Iovene M."/>
            <person name="Sanseverino W."/>
            <person name="Cavagnaro P."/>
            <person name="Yildiz M."/>
            <person name="Macko-Podgorni A."/>
            <person name="Moranska E."/>
            <person name="Grzebelus E."/>
            <person name="Grzebelus D."/>
            <person name="Ashrafi H."/>
            <person name="Zheng Z."/>
            <person name="Cheng S."/>
            <person name="Spooner D."/>
            <person name="Van Deynze A."/>
            <person name="Simon P."/>
        </authorList>
    </citation>
    <scope>NUCLEOTIDE SEQUENCE</scope>
    <source>
        <tissue evidence="12">Leaf</tissue>
    </source>
</reference>
<dbReference type="InterPro" id="IPR058922">
    <property type="entry name" value="WHD_DRP"/>
</dbReference>
<evidence type="ECO:0000256" key="5">
    <source>
        <dbReference type="ARBA" id="ARBA00022821"/>
    </source>
</evidence>
<dbReference type="SUPFAM" id="SSF52540">
    <property type="entry name" value="P-loop containing nucleoside triphosphate hydrolases"/>
    <property type="match status" value="1"/>
</dbReference>
<dbReference type="GO" id="GO:0005524">
    <property type="term" value="F:ATP binding"/>
    <property type="evidence" value="ECO:0007669"/>
    <property type="project" value="UniProtKB-KW"/>
</dbReference>
<evidence type="ECO:0000259" key="9">
    <source>
        <dbReference type="Pfam" id="PF23559"/>
    </source>
</evidence>
<dbReference type="InterPro" id="IPR002182">
    <property type="entry name" value="NB-ARC"/>
</dbReference>
<dbReference type="InterPro" id="IPR003591">
    <property type="entry name" value="Leu-rich_rpt_typical-subtyp"/>
</dbReference>
<dbReference type="Pfam" id="PF00931">
    <property type="entry name" value="NB-ARC"/>
    <property type="match status" value="1"/>
</dbReference>
<dbReference type="KEGG" id="dcr:108209021"/>
<proteinExistence type="inferred from homology"/>
<feature type="domain" description="R13L1/DRL21-like LRR repeat region" evidence="11">
    <location>
        <begin position="678"/>
        <end position="805"/>
    </location>
</feature>
<dbReference type="Gene3D" id="3.40.50.300">
    <property type="entry name" value="P-loop containing nucleotide triphosphate hydrolases"/>
    <property type="match status" value="1"/>
</dbReference>
<dbReference type="Pfam" id="PF23598">
    <property type="entry name" value="LRR_14"/>
    <property type="match status" value="1"/>
</dbReference>
<dbReference type="InterPro" id="IPR036388">
    <property type="entry name" value="WH-like_DNA-bd_sf"/>
</dbReference>
<keyword evidence="5" id="KW-0611">Plant defense</keyword>
<dbReference type="Gramene" id="KZN07077">
    <property type="protein sequence ID" value="KZN07077"/>
    <property type="gene ID" value="DCAR_007914"/>
</dbReference>
<reference evidence="12" key="2">
    <citation type="submission" date="2022-03" db="EMBL/GenBank/DDBJ databases">
        <title>Draft title - Genomic analysis of global carrot germplasm unveils the trajectory of domestication and the origin of high carotenoid orange carrot.</title>
        <authorList>
            <person name="Iorizzo M."/>
            <person name="Ellison S."/>
            <person name="Senalik D."/>
            <person name="Macko-Podgorni A."/>
            <person name="Grzebelus D."/>
            <person name="Bostan H."/>
            <person name="Rolling W."/>
            <person name="Curaba J."/>
            <person name="Simon P."/>
        </authorList>
    </citation>
    <scope>NUCLEOTIDE SEQUENCE</scope>
    <source>
        <tissue evidence="12">Leaf</tissue>
    </source>
</reference>
<dbReference type="EMBL" id="CP093344">
    <property type="protein sequence ID" value="WOG89710.1"/>
    <property type="molecule type" value="Genomic_DNA"/>
</dbReference>
<evidence type="ECO:0000256" key="3">
    <source>
        <dbReference type="ARBA" id="ARBA00022737"/>
    </source>
</evidence>
<name>A0A166EWY5_DAUCS</name>
<evidence type="ECO:0000256" key="6">
    <source>
        <dbReference type="ARBA" id="ARBA00022840"/>
    </source>
</evidence>
<feature type="domain" description="Disease resistance protein winged helix" evidence="9">
    <location>
        <begin position="420"/>
        <end position="488"/>
    </location>
</feature>
<dbReference type="Gene3D" id="1.10.8.430">
    <property type="entry name" value="Helical domain of apoptotic protease-activating factors"/>
    <property type="match status" value="1"/>
</dbReference>
<dbReference type="OrthoDB" id="25838at2759"/>
<dbReference type="OMA" id="VWEDWSS"/>
<sequence>MADIFLSASVTVLFDRLASADLLSLAKQVRIQDELKRWKDTLSRIQVVLADAEEKQFTNRSVRLWLLDLQHFSYDLDDTLDILETELLQRSVSGSNNSFSLMNVLFDHYAGSNISNISTRLDNIIKQKDGLDLKENVGFTPISATFRRWPSTSLVESHVYGREKDKEMIIDMLMKDDGTDSDKFVVPIVGMGGLGKTTLAQLVYNDEEVDRNFELKAWACVSDNLDIPGVTRAILESLASQSCNLNDLNTLQVTLRQKLSGKKFLLVLDDIWSQNYEEWDLLRRPFLAGAPGSKIIVTTRISDVAKMLSHNGAHHLNQLEPSHCLSLLARHALGKDNFVEHPDLKEIGENILKKCKGLPLAIKMLGGLLRTKQFPNQWGDILKSKILDLPEQSGGILPALRLSYRHLLPHLKQCFAFCSIYPKDYEFDKEKLIKLWMAEGLLPQSSTTKQSEDFGCEYFDELLSRSFFQQSATCKSKYVMHDLINDLAVYVSGERCFRLEDNWNNTDDPRRVRHSSYITQRFNNFEKFEILHKFKSLRTFIRLDIHYGYTTHLSNKVLKNLLPKLKFLRLLSLNGNNIMALPASIGDLKHLRYIDLSYTSIRTLPDSVTALYNLQTLLVHGCRNLCKFPVGFENLISLRHLDNADTGELLEMPCGIGKLTNLQTLSKFVVAKGGGLRLRELRDLKFLRGKLCITGLHNVTGAGDAKEARLGDKQDLDELILEWGTNLNKSSCRNLDIDVLGDLEPQKNLAKLAIYYFSGIRLPDWIADPSFTKLQEINLIGCWRCASLPPLGQLHMLKVLSIREMPELRSLGVGSSGLDFSSLEKLTFDSMPEWNEWFYFDRNGEKVSPQFPSLRELTLQKCPKLINIPKLPLPSLCLLKLEDCPVNILKSLANFTSLTTLTIISMKELPCLSKEYMQFCGALTYLEINNCSELVTVWGTGVAFAELSCLKEMKVVSCRRLISFSETRQAFPRNLRSLSILQCDHLKDFPDMPSLIKLSIEKCQSLHSFAAVTLPMLQQLDIKDCAALVSMPDYEPGISCLQELNVSKCGSLRWWPMDKSPTALEKLSISKNCRNLEIGIVLQWMTTRMPSLLELDIRNSGEVLVKIVNSEQHRLASLVKLVISKCKTFESFRAKGWPPIPHLKSLSIGSCKNLRYIPLDQIQSLESLDICYCPKLESFPDGDLPRKLTKLTMRGCGELLKPLSEWSLHKLPSLESFSISGGFSRLVSISDDKSDAWLPQSLKQLSIGEFESLESLGKGLENVRSLEHLLVWDCPKLRCLPGGNVVSSLLSLEIRDCPILENKCLPENKGSYWPIISDIPRVKLSHRYIHDEE</sequence>
<dbReference type="InterPro" id="IPR041118">
    <property type="entry name" value="Rx_N"/>
</dbReference>
<dbReference type="Pfam" id="PF25019">
    <property type="entry name" value="LRR_R13L1-DRL21"/>
    <property type="match status" value="1"/>
</dbReference>
<dbReference type="FunFam" id="3.40.50.300:FF:001091">
    <property type="entry name" value="Probable disease resistance protein At1g61300"/>
    <property type="match status" value="1"/>
</dbReference>
<dbReference type="GO" id="GO:0043531">
    <property type="term" value="F:ADP binding"/>
    <property type="evidence" value="ECO:0007669"/>
    <property type="project" value="InterPro"/>
</dbReference>
<dbReference type="Gene3D" id="3.80.10.10">
    <property type="entry name" value="Ribonuclease Inhibitor"/>
    <property type="match status" value="4"/>
</dbReference>
<evidence type="ECO:0000259" key="10">
    <source>
        <dbReference type="Pfam" id="PF23598"/>
    </source>
</evidence>
<dbReference type="PANTHER" id="PTHR36766">
    <property type="entry name" value="PLANT BROAD-SPECTRUM MILDEW RESISTANCE PROTEIN RPW8"/>
    <property type="match status" value="1"/>
</dbReference>
<evidence type="ECO:0000259" key="8">
    <source>
        <dbReference type="Pfam" id="PF18052"/>
    </source>
</evidence>
<dbReference type="Proteomes" id="UP000077755">
    <property type="component" value="Chromosome 2"/>
</dbReference>
<keyword evidence="2" id="KW-0433">Leucine-rich repeat</keyword>